<keyword evidence="2" id="KW-1185">Reference proteome</keyword>
<gene>
    <name evidence="1" type="ORF">NPIL_246861</name>
</gene>
<sequence>MTISGAPRWAGLPNYLLKDKLSNISLHLIFIISRLSIDEASIKKMRDRANSNLTSIVNSFSDHLRKFVLLLRMERLDSVFKDFDHYDAMLPEEQWEIEEFE</sequence>
<dbReference type="EMBL" id="BMAW01005300">
    <property type="protein sequence ID" value="GFS93450.1"/>
    <property type="molecule type" value="Genomic_DNA"/>
</dbReference>
<accession>A0A8X6N4V0</accession>
<organism evidence="1 2">
    <name type="scientific">Nephila pilipes</name>
    <name type="common">Giant wood spider</name>
    <name type="synonym">Nephila maculata</name>
    <dbReference type="NCBI Taxonomy" id="299642"/>
    <lineage>
        <taxon>Eukaryota</taxon>
        <taxon>Metazoa</taxon>
        <taxon>Ecdysozoa</taxon>
        <taxon>Arthropoda</taxon>
        <taxon>Chelicerata</taxon>
        <taxon>Arachnida</taxon>
        <taxon>Araneae</taxon>
        <taxon>Araneomorphae</taxon>
        <taxon>Entelegynae</taxon>
        <taxon>Araneoidea</taxon>
        <taxon>Nephilidae</taxon>
        <taxon>Nephila</taxon>
    </lineage>
</organism>
<protein>
    <submittedName>
        <fullName evidence="1">Uncharacterized protein</fullName>
    </submittedName>
</protein>
<evidence type="ECO:0000313" key="1">
    <source>
        <dbReference type="EMBL" id="GFS93450.1"/>
    </source>
</evidence>
<dbReference type="Proteomes" id="UP000887013">
    <property type="component" value="Unassembled WGS sequence"/>
</dbReference>
<reference evidence="1" key="1">
    <citation type="submission" date="2020-08" db="EMBL/GenBank/DDBJ databases">
        <title>Multicomponent nature underlies the extraordinary mechanical properties of spider dragline silk.</title>
        <authorList>
            <person name="Kono N."/>
            <person name="Nakamura H."/>
            <person name="Mori M."/>
            <person name="Yoshida Y."/>
            <person name="Ohtoshi R."/>
            <person name="Malay A.D."/>
            <person name="Moran D.A.P."/>
            <person name="Tomita M."/>
            <person name="Numata K."/>
            <person name="Arakawa K."/>
        </authorList>
    </citation>
    <scope>NUCLEOTIDE SEQUENCE</scope>
</reference>
<dbReference type="AlphaFoldDB" id="A0A8X6N4V0"/>
<dbReference type="OrthoDB" id="6467469at2759"/>
<evidence type="ECO:0000313" key="2">
    <source>
        <dbReference type="Proteomes" id="UP000887013"/>
    </source>
</evidence>
<proteinExistence type="predicted"/>
<comment type="caution">
    <text evidence="1">The sequence shown here is derived from an EMBL/GenBank/DDBJ whole genome shotgun (WGS) entry which is preliminary data.</text>
</comment>
<name>A0A8X6N4V0_NEPPI</name>